<reference evidence="8" key="1">
    <citation type="submission" date="2021-01" db="EMBL/GenBank/DDBJ databases">
        <title>Adiantum capillus-veneris genome.</title>
        <authorList>
            <person name="Fang Y."/>
            <person name="Liao Q."/>
        </authorList>
    </citation>
    <scope>NUCLEOTIDE SEQUENCE</scope>
    <source>
        <strain evidence="8">H3</strain>
        <tissue evidence="8">Leaf</tissue>
    </source>
</reference>
<evidence type="ECO:0000256" key="2">
    <source>
        <dbReference type="ARBA" id="ARBA00007635"/>
    </source>
</evidence>
<dbReference type="Proteomes" id="UP000886520">
    <property type="component" value="Chromosome 14"/>
</dbReference>
<dbReference type="InterPro" id="IPR000620">
    <property type="entry name" value="EamA_dom"/>
</dbReference>
<feature type="transmembrane region" description="Helical" evidence="6">
    <location>
        <begin position="99"/>
        <end position="122"/>
    </location>
</feature>
<dbReference type="EMBL" id="JABFUD020000014">
    <property type="protein sequence ID" value="KAI5069937.1"/>
    <property type="molecule type" value="Genomic_DNA"/>
</dbReference>
<feature type="transmembrane region" description="Helical" evidence="6">
    <location>
        <begin position="309"/>
        <end position="327"/>
    </location>
</feature>
<accession>A0A9D4ZDC6</accession>
<dbReference type="PANTHER" id="PTHR31218">
    <property type="entry name" value="WAT1-RELATED PROTEIN"/>
    <property type="match status" value="1"/>
</dbReference>
<evidence type="ECO:0000313" key="8">
    <source>
        <dbReference type="EMBL" id="KAI5069937.1"/>
    </source>
</evidence>
<dbReference type="Pfam" id="PF00892">
    <property type="entry name" value="EamA"/>
    <property type="match status" value="2"/>
</dbReference>
<dbReference type="AlphaFoldDB" id="A0A9D4ZDC6"/>
<dbReference type="OrthoDB" id="1728340at2759"/>
<evidence type="ECO:0000256" key="5">
    <source>
        <dbReference type="ARBA" id="ARBA00023136"/>
    </source>
</evidence>
<sequence length="390" mass="42121">MDANDHDSSSPLLIKLRLPITLLTSKSASVLGNAKVHAAAACVQILYAGFQVLASAALTNGASKTVFPVYRNAIAAVFLGIIAFFTERKTRPPLTFIKISQLLLCGFIGVCINQLLFLTGLYYTSATFASTVQNLTPALTFVVAVMFGIERLQIKKLEDQAKVLGVLVGMGGASLIAFYKGPSIIGGDGSFLLSFDVKENELFESSSYVSLKLGLLCLLGNCTTWAIWFILQAPVARDYPAYLSATTLTYIFGSIQLAIIAICVERDLDTWAATFYMELPALLYGGLVASGVAMTLQGWCAYRGGPVLVAAYQPLQTILVAILSSLFLHETFYLGSLIGGLFVVVGLYLVVWGKSREKRPIILSESQKYLSISSDNSREVEESLTEPLLA</sequence>
<dbReference type="InterPro" id="IPR037185">
    <property type="entry name" value="EmrE-like"/>
</dbReference>
<feature type="transmembrane region" description="Helical" evidence="6">
    <location>
        <begin position="213"/>
        <end position="231"/>
    </location>
</feature>
<dbReference type="InterPro" id="IPR030184">
    <property type="entry name" value="WAT1-related"/>
</dbReference>
<feature type="transmembrane region" description="Helical" evidence="6">
    <location>
        <begin position="128"/>
        <end position="149"/>
    </location>
</feature>
<evidence type="ECO:0000256" key="6">
    <source>
        <dbReference type="RuleBase" id="RU363077"/>
    </source>
</evidence>
<organism evidence="8 9">
    <name type="scientific">Adiantum capillus-veneris</name>
    <name type="common">Maidenhair fern</name>
    <dbReference type="NCBI Taxonomy" id="13818"/>
    <lineage>
        <taxon>Eukaryota</taxon>
        <taxon>Viridiplantae</taxon>
        <taxon>Streptophyta</taxon>
        <taxon>Embryophyta</taxon>
        <taxon>Tracheophyta</taxon>
        <taxon>Polypodiopsida</taxon>
        <taxon>Polypodiidae</taxon>
        <taxon>Polypodiales</taxon>
        <taxon>Pteridineae</taxon>
        <taxon>Pteridaceae</taxon>
        <taxon>Vittarioideae</taxon>
        <taxon>Adiantum</taxon>
    </lineage>
</organism>
<dbReference type="SUPFAM" id="SSF103481">
    <property type="entry name" value="Multidrug resistance efflux transporter EmrE"/>
    <property type="match status" value="2"/>
</dbReference>
<evidence type="ECO:0000259" key="7">
    <source>
        <dbReference type="Pfam" id="PF00892"/>
    </source>
</evidence>
<comment type="caution">
    <text evidence="8">The sequence shown here is derived from an EMBL/GenBank/DDBJ whole genome shotgun (WGS) entry which is preliminary data.</text>
</comment>
<proteinExistence type="inferred from homology"/>
<keyword evidence="5 6" id="KW-0472">Membrane</keyword>
<protein>
    <recommendedName>
        <fullName evidence="6">WAT1-related protein</fullName>
    </recommendedName>
</protein>
<feature type="transmembrane region" description="Helical" evidence="6">
    <location>
        <begin position="333"/>
        <end position="352"/>
    </location>
</feature>
<evidence type="ECO:0000256" key="1">
    <source>
        <dbReference type="ARBA" id="ARBA00004141"/>
    </source>
</evidence>
<keyword evidence="9" id="KW-1185">Reference proteome</keyword>
<evidence type="ECO:0000313" key="9">
    <source>
        <dbReference type="Proteomes" id="UP000886520"/>
    </source>
</evidence>
<feature type="transmembrane region" description="Helical" evidence="6">
    <location>
        <begin position="243"/>
        <end position="262"/>
    </location>
</feature>
<keyword evidence="3 6" id="KW-0812">Transmembrane</keyword>
<keyword evidence="4 6" id="KW-1133">Transmembrane helix</keyword>
<gene>
    <name evidence="8" type="ORF">GOP47_0014280</name>
</gene>
<feature type="transmembrane region" description="Helical" evidence="6">
    <location>
        <begin position="69"/>
        <end position="87"/>
    </location>
</feature>
<evidence type="ECO:0000256" key="3">
    <source>
        <dbReference type="ARBA" id="ARBA00022692"/>
    </source>
</evidence>
<comment type="subcellular location">
    <subcellularLocation>
        <location evidence="1 6">Membrane</location>
        <topology evidence="1 6">Multi-pass membrane protein</topology>
    </subcellularLocation>
</comment>
<evidence type="ECO:0000256" key="4">
    <source>
        <dbReference type="ARBA" id="ARBA00022989"/>
    </source>
</evidence>
<dbReference type="GO" id="GO:0016020">
    <property type="term" value="C:membrane"/>
    <property type="evidence" value="ECO:0007669"/>
    <property type="project" value="UniProtKB-SubCell"/>
</dbReference>
<name>A0A9D4ZDC6_ADICA</name>
<dbReference type="GO" id="GO:0022857">
    <property type="term" value="F:transmembrane transporter activity"/>
    <property type="evidence" value="ECO:0007669"/>
    <property type="project" value="InterPro"/>
</dbReference>
<feature type="transmembrane region" description="Helical" evidence="6">
    <location>
        <begin position="282"/>
        <end position="302"/>
    </location>
</feature>
<comment type="similarity">
    <text evidence="2 6">Belongs to the drug/metabolite transporter (DMT) superfamily. Plant drug/metabolite exporter (P-DME) (TC 2.A.7.4) family.</text>
</comment>
<feature type="domain" description="EamA" evidence="7">
    <location>
        <begin position="42"/>
        <end position="176"/>
    </location>
</feature>
<feature type="transmembrane region" description="Helical" evidence="6">
    <location>
        <begin position="161"/>
        <end position="179"/>
    </location>
</feature>
<feature type="domain" description="EamA" evidence="7">
    <location>
        <begin position="213"/>
        <end position="351"/>
    </location>
</feature>